<keyword evidence="1" id="KW-0812">Transmembrane</keyword>
<keyword evidence="1" id="KW-1133">Transmembrane helix</keyword>
<keyword evidence="1" id="KW-0472">Membrane</keyword>
<sequence length="268" mass="29010">MNLISAELLKLRTTSLWWIFAVSMVPLYGLALGYNWLTTSVITEMDVPDEGPFGLISMQQIVSNLYTSGQFAGVLLVLLLSAILVTNEFFHLTATATFLTTPRRELVILAKMAVAVLIAVTVWLFTTGLNLIFAPVALSSTNNESFLGESFVWQAISLNLLVHVLWALVGIGCGVLIRSQIGTTITLTVLYVVGTQIFTAVFAVLANQVDEVFMQLRVLVPTLASELLVSGPQSPEDLPRWVGAVVLLAYAGVAGVLGTLITKRRDIA</sequence>
<feature type="transmembrane region" description="Helical" evidence="1">
    <location>
        <begin position="153"/>
        <end position="177"/>
    </location>
</feature>
<feature type="transmembrane region" description="Helical" evidence="1">
    <location>
        <begin position="106"/>
        <end position="133"/>
    </location>
</feature>
<protein>
    <recommendedName>
        <fullName evidence="4">ABC-2 family transporter</fullName>
    </recommendedName>
</protein>
<organism evidence="2 3">
    <name type="scientific">Actinoplanes xinjiangensis</name>
    <dbReference type="NCBI Taxonomy" id="512350"/>
    <lineage>
        <taxon>Bacteria</taxon>
        <taxon>Bacillati</taxon>
        <taxon>Actinomycetota</taxon>
        <taxon>Actinomycetes</taxon>
        <taxon>Micromonosporales</taxon>
        <taxon>Micromonosporaceae</taxon>
        <taxon>Actinoplanes</taxon>
    </lineage>
</organism>
<feature type="transmembrane region" description="Helical" evidence="1">
    <location>
        <begin position="16"/>
        <end position="37"/>
    </location>
</feature>
<dbReference type="Proteomes" id="UP000245697">
    <property type="component" value="Unassembled WGS sequence"/>
</dbReference>
<accession>A0A316FQW9</accession>
<name>A0A316FQW9_9ACTN</name>
<dbReference type="RefSeq" id="WP_109591218.1">
    <property type="nucleotide sequence ID" value="NZ_BONA01000009.1"/>
</dbReference>
<evidence type="ECO:0000256" key="1">
    <source>
        <dbReference type="SAM" id="Phobius"/>
    </source>
</evidence>
<feature type="transmembrane region" description="Helical" evidence="1">
    <location>
        <begin position="189"/>
        <end position="209"/>
    </location>
</feature>
<proteinExistence type="predicted"/>
<keyword evidence="3" id="KW-1185">Reference proteome</keyword>
<evidence type="ECO:0000313" key="2">
    <source>
        <dbReference type="EMBL" id="PWK50572.1"/>
    </source>
</evidence>
<reference evidence="2 3" key="1">
    <citation type="submission" date="2018-05" db="EMBL/GenBank/DDBJ databases">
        <title>Genomic Encyclopedia of Archaeal and Bacterial Type Strains, Phase II (KMG-II): from individual species to whole genera.</title>
        <authorList>
            <person name="Goeker M."/>
        </authorList>
    </citation>
    <scope>NUCLEOTIDE SEQUENCE [LARGE SCALE GENOMIC DNA]</scope>
    <source>
        <strain evidence="2 3">DSM 45184</strain>
    </source>
</reference>
<comment type="caution">
    <text evidence="2">The sequence shown here is derived from an EMBL/GenBank/DDBJ whole genome shotgun (WGS) entry which is preliminary data.</text>
</comment>
<dbReference type="EMBL" id="QGGR01000003">
    <property type="protein sequence ID" value="PWK50572.1"/>
    <property type="molecule type" value="Genomic_DNA"/>
</dbReference>
<evidence type="ECO:0008006" key="4">
    <source>
        <dbReference type="Google" id="ProtNLM"/>
    </source>
</evidence>
<evidence type="ECO:0000313" key="3">
    <source>
        <dbReference type="Proteomes" id="UP000245697"/>
    </source>
</evidence>
<dbReference type="OrthoDB" id="5244396at2"/>
<feature type="transmembrane region" description="Helical" evidence="1">
    <location>
        <begin position="241"/>
        <end position="262"/>
    </location>
</feature>
<feature type="transmembrane region" description="Helical" evidence="1">
    <location>
        <begin position="65"/>
        <end position="85"/>
    </location>
</feature>
<gene>
    <name evidence="2" type="ORF">BC793_103458</name>
</gene>
<dbReference type="AlphaFoldDB" id="A0A316FQW9"/>